<accession>A0ABN8HZ32</accession>
<proteinExistence type="predicted"/>
<dbReference type="Proteomes" id="UP000837857">
    <property type="component" value="Chromosome 13"/>
</dbReference>
<evidence type="ECO:0000313" key="2">
    <source>
        <dbReference type="EMBL" id="CAH2041558.1"/>
    </source>
</evidence>
<keyword evidence="1" id="KW-1133">Transmembrane helix</keyword>
<organism evidence="2 3">
    <name type="scientific">Iphiclides podalirius</name>
    <name type="common">scarce swallowtail</name>
    <dbReference type="NCBI Taxonomy" id="110791"/>
    <lineage>
        <taxon>Eukaryota</taxon>
        <taxon>Metazoa</taxon>
        <taxon>Ecdysozoa</taxon>
        <taxon>Arthropoda</taxon>
        <taxon>Hexapoda</taxon>
        <taxon>Insecta</taxon>
        <taxon>Pterygota</taxon>
        <taxon>Neoptera</taxon>
        <taxon>Endopterygota</taxon>
        <taxon>Lepidoptera</taxon>
        <taxon>Glossata</taxon>
        <taxon>Ditrysia</taxon>
        <taxon>Papilionoidea</taxon>
        <taxon>Papilionidae</taxon>
        <taxon>Papilioninae</taxon>
        <taxon>Iphiclides</taxon>
    </lineage>
</organism>
<keyword evidence="3" id="KW-1185">Reference proteome</keyword>
<reference evidence="2" key="1">
    <citation type="submission" date="2022-03" db="EMBL/GenBank/DDBJ databases">
        <authorList>
            <person name="Martin H S."/>
        </authorList>
    </citation>
    <scope>NUCLEOTIDE SEQUENCE</scope>
</reference>
<gene>
    <name evidence="2" type="ORF">IPOD504_LOCUS3243</name>
</gene>
<evidence type="ECO:0000313" key="3">
    <source>
        <dbReference type="Proteomes" id="UP000837857"/>
    </source>
</evidence>
<sequence length="140" mass="15475">MADPPGPPRVGCRDTNHNRGTLAVRVVYSSYLERPPATSPPNGGPGVYIEIPRRIVMYARCGVGAVTSMQFVALLASYLVFRRRFRLNKTYTARGGKVTDIDIRYPAIGQGTSCGDPDIVGPLAPTRRILRDFYHNTSRH</sequence>
<keyword evidence="1" id="KW-0812">Transmembrane</keyword>
<feature type="transmembrane region" description="Helical" evidence="1">
    <location>
        <begin position="57"/>
        <end position="81"/>
    </location>
</feature>
<protein>
    <submittedName>
        <fullName evidence="2">Uncharacterized protein</fullName>
    </submittedName>
</protein>
<feature type="non-terminal residue" evidence="2">
    <location>
        <position position="140"/>
    </location>
</feature>
<keyword evidence="1" id="KW-0472">Membrane</keyword>
<dbReference type="EMBL" id="OW152825">
    <property type="protein sequence ID" value="CAH2041558.1"/>
    <property type="molecule type" value="Genomic_DNA"/>
</dbReference>
<evidence type="ECO:0000256" key="1">
    <source>
        <dbReference type="SAM" id="Phobius"/>
    </source>
</evidence>
<name>A0ABN8HZ32_9NEOP</name>